<dbReference type="PANTHER" id="PTHR10648:SF4">
    <property type="entry name" value="PROTEIN PHOSPHATASE 2 (FORMERLY 2A), REGULATORY SUBUNIT A, BETA ISOFORM-RELATED"/>
    <property type="match status" value="1"/>
</dbReference>
<dbReference type="PANTHER" id="PTHR10648">
    <property type="entry name" value="SERINE/THREONINE-PROTEIN PHOSPHATASE PP2A 65 KDA REGULATORY SUBUNIT"/>
    <property type="match status" value="1"/>
</dbReference>
<dbReference type="Proteomes" id="UP001642409">
    <property type="component" value="Unassembled WGS sequence"/>
</dbReference>
<dbReference type="InterPro" id="IPR051023">
    <property type="entry name" value="PP2A_Regulatory_Subunit_A"/>
</dbReference>
<sequence length="614" mass="69008">MDIITKYINDIKDCIELDTRVNLAQNLIIAGLAAGLQPSQYLLENLQQAYSSQPEEVIVSFSQRLGDLLRITAYDAAQIPEKCLEHFFKHVDLLSQFNSHHVNKGIGESFRIALKFNNNHQAFTQFIQRMLQSQFTLQRALCGQLIPILYESIPSSDQTLKPLLGTSFGALISDTDSFVRSQAALSLTKFIEQIIASKTSDKFVYSPSYIFVCYDRLVQDLSDVVRANNAPNGVLVLKFLLQLQKQLENDARETKEIKEVLPALIKNISRGSSDRYWRVRMLTAQQMPIFFDLISRKLDVQDCAVMFRLLAEDCEQDIRVSAMESSHLVLKFLDPPTILNVFCPTLTGRANEKESIKVKVALAKNLGAVLKAGQNLDNECKEILNQSVQECFRKMYADKSAEVRQEVITGLGNVFGEEKFIQEMFQMVVTNKNEKWIVRNGLIAALQQLLNRQDPNFITLIEDTSSLLVDEAYEVREKYGLLLSQAAVEYGISSIQDLVDKVAKIARSNTSNYQNRVACAACMVGLLKGCIKEQKCPDILSSVITLYSKDSCVYVRQQLINSLRGVLEYGADQGEIPPNVISIMKNVIEVLQTDAAAEVHEEAEELAGVLEAFE</sequence>
<reference evidence="2" key="1">
    <citation type="submission" date="2023-06" db="EMBL/GenBank/DDBJ databases">
        <authorList>
            <person name="Kurt Z."/>
        </authorList>
    </citation>
    <scope>NUCLEOTIDE SEQUENCE</scope>
</reference>
<dbReference type="SUPFAM" id="SSF48371">
    <property type="entry name" value="ARM repeat"/>
    <property type="match status" value="1"/>
</dbReference>
<dbReference type="EMBL" id="CAXDID020000436">
    <property type="protein sequence ID" value="CAL6091482.1"/>
    <property type="molecule type" value="Genomic_DNA"/>
</dbReference>
<dbReference type="GO" id="GO:0000159">
    <property type="term" value="C:protein phosphatase type 2A complex"/>
    <property type="evidence" value="ECO:0007669"/>
    <property type="project" value="TreeGrafter"/>
</dbReference>
<dbReference type="AlphaFoldDB" id="A0AA86U0E8"/>
<proteinExistence type="predicted"/>
<organism evidence="2">
    <name type="scientific">Hexamita inflata</name>
    <dbReference type="NCBI Taxonomy" id="28002"/>
    <lineage>
        <taxon>Eukaryota</taxon>
        <taxon>Metamonada</taxon>
        <taxon>Diplomonadida</taxon>
        <taxon>Hexamitidae</taxon>
        <taxon>Hexamitinae</taxon>
        <taxon>Hexamita</taxon>
    </lineage>
</organism>
<dbReference type="GO" id="GO:0005634">
    <property type="term" value="C:nucleus"/>
    <property type="evidence" value="ECO:0007669"/>
    <property type="project" value="TreeGrafter"/>
</dbReference>
<reference evidence="3 4" key="2">
    <citation type="submission" date="2024-07" db="EMBL/GenBank/DDBJ databases">
        <authorList>
            <person name="Akdeniz Z."/>
        </authorList>
    </citation>
    <scope>NUCLEOTIDE SEQUENCE [LARGE SCALE GENOMIC DNA]</scope>
</reference>
<keyword evidence="4" id="KW-1185">Reference proteome</keyword>
<dbReference type="GO" id="GO:0005829">
    <property type="term" value="C:cytosol"/>
    <property type="evidence" value="ECO:0007669"/>
    <property type="project" value="TreeGrafter"/>
</dbReference>
<accession>A0AA86U0E8</accession>
<dbReference type="Gene3D" id="1.25.10.10">
    <property type="entry name" value="Leucine-rich Repeat Variant"/>
    <property type="match status" value="1"/>
</dbReference>
<dbReference type="EMBL" id="CATOUU010000377">
    <property type="protein sequence ID" value="CAI9926848.1"/>
    <property type="molecule type" value="Genomic_DNA"/>
</dbReference>
<evidence type="ECO:0000313" key="4">
    <source>
        <dbReference type="Proteomes" id="UP001642409"/>
    </source>
</evidence>
<name>A0AA86U0E8_9EUKA</name>
<gene>
    <name evidence="2" type="ORF">HINF_LOCUS14493</name>
    <name evidence="3" type="ORF">HINF_LOCUS65807</name>
</gene>
<protein>
    <submittedName>
        <fullName evidence="2">Protein phosphatase PP2A regulatory subunit A</fullName>
    </submittedName>
    <submittedName>
        <fullName evidence="3">Protein_phosphatase PP2A regulatory subunit A</fullName>
    </submittedName>
</protein>
<dbReference type="InterPro" id="IPR016024">
    <property type="entry name" value="ARM-type_fold"/>
</dbReference>
<dbReference type="GO" id="GO:0019888">
    <property type="term" value="F:protein phosphatase regulator activity"/>
    <property type="evidence" value="ECO:0007669"/>
    <property type="project" value="TreeGrafter"/>
</dbReference>
<evidence type="ECO:0000313" key="3">
    <source>
        <dbReference type="EMBL" id="CAL6091482.1"/>
    </source>
</evidence>
<comment type="caution">
    <text evidence="2">The sequence shown here is derived from an EMBL/GenBank/DDBJ whole genome shotgun (WGS) entry which is preliminary data.</text>
</comment>
<keyword evidence="1" id="KW-0677">Repeat</keyword>
<dbReference type="InterPro" id="IPR011989">
    <property type="entry name" value="ARM-like"/>
</dbReference>
<evidence type="ECO:0000313" key="2">
    <source>
        <dbReference type="EMBL" id="CAI9926848.1"/>
    </source>
</evidence>
<evidence type="ECO:0000256" key="1">
    <source>
        <dbReference type="ARBA" id="ARBA00022737"/>
    </source>
</evidence>